<keyword evidence="1" id="KW-0812">Transmembrane</keyword>
<accession>A0AAV7KKN3</accession>
<dbReference type="Gene3D" id="3.40.50.150">
    <property type="entry name" value="Vaccinia Virus protein VP39"/>
    <property type="match status" value="1"/>
</dbReference>
<dbReference type="Proteomes" id="UP001165289">
    <property type="component" value="Unassembled WGS sequence"/>
</dbReference>
<dbReference type="InterPro" id="IPR029063">
    <property type="entry name" value="SAM-dependent_MTases_sf"/>
</dbReference>
<dbReference type="InterPro" id="IPR013216">
    <property type="entry name" value="Methyltransf_11"/>
</dbReference>
<keyword evidence="1" id="KW-1133">Transmembrane helix</keyword>
<reference evidence="3 4" key="1">
    <citation type="journal article" date="2023" name="BMC Biol.">
        <title>The compact genome of the sponge Oopsacas minuta (Hexactinellida) is lacking key metazoan core genes.</title>
        <authorList>
            <person name="Santini S."/>
            <person name="Schenkelaars Q."/>
            <person name="Jourda C."/>
            <person name="Duchesne M."/>
            <person name="Belahbib H."/>
            <person name="Rocher C."/>
            <person name="Selva M."/>
            <person name="Riesgo A."/>
            <person name="Vervoort M."/>
            <person name="Leys S.P."/>
            <person name="Kodjabachian L."/>
            <person name="Le Bivic A."/>
            <person name="Borchiellini C."/>
            <person name="Claverie J.M."/>
            <person name="Renard E."/>
        </authorList>
    </citation>
    <scope>NUCLEOTIDE SEQUENCE [LARGE SCALE GENOMIC DNA]</scope>
    <source>
        <strain evidence="3">SPO-2</strain>
    </source>
</reference>
<evidence type="ECO:0000259" key="2">
    <source>
        <dbReference type="Pfam" id="PF08241"/>
    </source>
</evidence>
<feature type="domain" description="Methyltransferase type 11" evidence="2">
    <location>
        <begin position="83"/>
        <end position="185"/>
    </location>
</feature>
<dbReference type="SUPFAM" id="SSF53335">
    <property type="entry name" value="S-adenosyl-L-methionine-dependent methyltransferases"/>
    <property type="match status" value="1"/>
</dbReference>
<protein>
    <recommendedName>
        <fullName evidence="2">Methyltransferase type 11 domain-containing protein</fullName>
    </recommendedName>
</protein>
<dbReference type="PANTHER" id="PTHR45036">
    <property type="entry name" value="METHYLTRANSFERASE LIKE 7B"/>
    <property type="match status" value="1"/>
</dbReference>
<dbReference type="GO" id="GO:0008757">
    <property type="term" value="F:S-adenosylmethionine-dependent methyltransferase activity"/>
    <property type="evidence" value="ECO:0007669"/>
    <property type="project" value="InterPro"/>
</dbReference>
<keyword evidence="4" id="KW-1185">Reference proteome</keyword>
<organism evidence="3 4">
    <name type="scientific">Oopsacas minuta</name>
    <dbReference type="NCBI Taxonomy" id="111878"/>
    <lineage>
        <taxon>Eukaryota</taxon>
        <taxon>Metazoa</taxon>
        <taxon>Porifera</taxon>
        <taxon>Hexactinellida</taxon>
        <taxon>Hexasterophora</taxon>
        <taxon>Lyssacinosida</taxon>
        <taxon>Leucopsacidae</taxon>
        <taxon>Oopsacas</taxon>
    </lineage>
</organism>
<dbReference type="InterPro" id="IPR052356">
    <property type="entry name" value="Thiol_S-MT"/>
</dbReference>
<dbReference type="CDD" id="cd02440">
    <property type="entry name" value="AdoMet_MTases"/>
    <property type="match status" value="1"/>
</dbReference>
<evidence type="ECO:0000256" key="1">
    <source>
        <dbReference type="SAM" id="Phobius"/>
    </source>
</evidence>
<keyword evidence="1" id="KW-0472">Membrane</keyword>
<feature type="transmembrane region" description="Helical" evidence="1">
    <location>
        <begin position="438"/>
        <end position="455"/>
    </location>
</feature>
<dbReference type="AlphaFoldDB" id="A0AAV7KKN3"/>
<evidence type="ECO:0000313" key="3">
    <source>
        <dbReference type="EMBL" id="KAI6660536.1"/>
    </source>
</evidence>
<dbReference type="PANTHER" id="PTHR45036:SF1">
    <property type="entry name" value="METHYLTRANSFERASE LIKE 7A"/>
    <property type="match status" value="1"/>
</dbReference>
<dbReference type="EMBL" id="JAKMXF010000033">
    <property type="protein sequence ID" value="KAI6660536.1"/>
    <property type="molecule type" value="Genomic_DNA"/>
</dbReference>
<comment type="caution">
    <text evidence="3">The sequence shown here is derived from an EMBL/GenBank/DDBJ whole genome shotgun (WGS) entry which is preliminary data.</text>
</comment>
<feature type="transmembrane region" description="Helical" evidence="1">
    <location>
        <begin position="20"/>
        <end position="39"/>
    </location>
</feature>
<sequence>MYELEWMDIWTAVSQYLNRYVITGGIVILSVSCYKLLYFNKKWRQDYYSNVWFGGLGERADMKHKSKKESLFLKSNLEGDIVEIGAADGINLKYYLEYADKIKSLTCIEPSQLFFDALKPKVEDLPFPVRLYNGTFEEFVASRYHDHIEDKFDVVISLLLLCSVDNPVEVITDCHTLLKPGGRLALLEHNRNRKSYFWRFIQSLCNPFWRIIKNDCRLNRDTHTDISCVNWERFESEFHPTGWYLIGEHYTGMQLIITFCLLSTVLSPIHCQIQYSFYPIKEAFSLDEHVLFRFTLTNNYDTGLLYLPWGTPLEKYPGELLRMTDGQSEVNFICPVVDRLPTTADDYKFLPAGSTENVLYNVSVCYTVDTAGEYTANYSRYLPAKLVYAVTAFTSYDSFSSAVLSIDNIRFCVGDTCNLPPIIPELFNVTLISSSSTLLPEYMLIFIYCVVITIMF</sequence>
<proteinExistence type="predicted"/>
<dbReference type="Gene3D" id="2.60.40.2970">
    <property type="match status" value="1"/>
</dbReference>
<dbReference type="Pfam" id="PF08241">
    <property type="entry name" value="Methyltransf_11"/>
    <property type="match status" value="1"/>
</dbReference>
<name>A0AAV7KKN3_9METZ</name>
<gene>
    <name evidence="3" type="ORF">LOD99_14120</name>
</gene>
<evidence type="ECO:0000313" key="4">
    <source>
        <dbReference type="Proteomes" id="UP001165289"/>
    </source>
</evidence>